<protein>
    <submittedName>
        <fullName evidence="1">DUF2313 domain-containing protein</fullName>
    </submittedName>
</protein>
<comment type="caution">
    <text evidence="1">The sequence shown here is derived from an EMBL/GenBank/DDBJ whole genome shotgun (WGS) entry which is preliminary data.</text>
</comment>
<organism evidence="1 2">
    <name type="scientific">Zhenhengia yiwuensis</name>
    <dbReference type="NCBI Taxonomy" id="2763666"/>
    <lineage>
        <taxon>Bacteria</taxon>
        <taxon>Bacillati</taxon>
        <taxon>Bacillota</taxon>
        <taxon>Clostridia</taxon>
        <taxon>Lachnospirales</taxon>
        <taxon>Lachnospiraceae</taxon>
        <taxon>Zhenhengia</taxon>
    </lineage>
</organism>
<dbReference type="Proteomes" id="UP000655830">
    <property type="component" value="Unassembled WGS sequence"/>
</dbReference>
<reference evidence="1" key="1">
    <citation type="submission" date="2020-08" db="EMBL/GenBank/DDBJ databases">
        <title>Genome public.</title>
        <authorList>
            <person name="Liu C."/>
            <person name="Sun Q."/>
        </authorList>
    </citation>
    <scope>NUCLEOTIDE SEQUENCE</scope>
    <source>
        <strain evidence="1">NSJ-12</strain>
    </source>
</reference>
<dbReference type="RefSeq" id="WP_249332282.1">
    <property type="nucleotide sequence ID" value="NZ_JACRSY010000008.1"/>
</dbReference>
<dbReference type="InterPro" id="IPR018755">
    <property type="entry name" value="Phage_Mu_Gp48"/>
</dbReference>
<evidence type="ECO:0000313" key="2">
    <source>
        <dbReference type="Proteomes" id="UP000655830"/>
    </source>
</evidence>
<evidence type="ECO:0000313" key="1">
    <source>
        <dbReference type="EMBL" id="MBC8579127.1"/>
    </source>
</evidence>
<dbReference type="Pfam" id="PF10076">
    <property type="entry name" value="Phage_Mu_Gp48"/>
    <property type="match status" value="1"/>
</dbReference>
<keyword evidence="2" id="KW-1185">Reference proteome</keyword>
<gene>
    <name evidence="1" type="ORF">H8718_06200</name>
</gene>
<sequence>MARLSKHLPQHVYNIREFGDIDKSISPELDNLDKFSKEVEDNQFIQTARDRGLTRYEKMFKLPTDNDIEIRRVNLLNLYNTKANYTHRWLRQYLTTLVGESEYLVLLNGFSLTVSISTGKAHLRDKIFEDLRNKIPANIALTVNLLASHDMDIYTGFIHRTMDKFNY</sequence>
<dbReference type="EMBL" id="JACRSY010000008">
    <property type="protein sequence ID" value="MBC8579127.1"/>
    <property type="molecule type" value="Genomic_DNA"/>
</dbReference>
<dbReference type="AlphaFoldDB" id="A0A926ICW6"/>
<accession>A0A926ICW6</accession>
<proteinExistence type="predicted"/>
<name>A0A926ICW6_9FIRM</name>